<evidence type="ECO:0000313" key="1">
    <source>
        <dbReference type="EMBL" id="KAK3082004.1"/>
    </source>
</evidence>
<keyword evidence="2" id="KW-1185">Reference proteome</keyword>
<dbReference type="Proteomes" id="UP001186974">
    <property type="component" value="Unassembled WGS sequence"/>
</dbReference>
<name>A0ACC3DYV4_9PEZI</name>
<proteinExistence type="predicted"/>
<evidence type="ECO:0000313" key="2">
    <source>
        <dbReference type="Proteomes" id="UP001186974"/>
    </source>
</evidence>
<protein>
    <submittedName>
        <fullName evidence="1">Uncharacterized protein</fullName>
    </submittedName>
</protein>
<gene>
    <name evidence="1" type="ORF">LTS18_008719</name>
</gene>
<sequence>MGTPEQPGIIPRTCEDLFERIEHSPDQNTTYNVHVSYFEVYNEHVRDLLVPKTANNSSYYLKIRESQTDGVYVQGLTDAPVKNYQDIARRMKLGDVNRTTAATKMNDTSSRSHAVFTLTLRQIQHSLSTDETVERTARMRLVDLAGSERASKTGAQGARLKEGSQINQSLTTLGRVIAALADPKRQEAARTGKGNKRLEVVPYRDSVLTWLLKDSLGGNSKTAMVACISPADYDETLSTLHYADQAKRIRTTATQNIDAISAAQRDAQISAMAMQIQHLQNHIHAKMTEREGRQKREKEEVNNQLDDYQKQVSKMQRLMEESRAVSEAKIKRLTAEDDELRPMNLRLQDEIEALRRHLGLALGELKNPIILPKADEKDGEEEEGDSGYKEEGLHEELAAELQNHADEILKELGLFRRRVGDDRERFGTQRDVEI</sequence>
<accession>A0ACC3DYV4</accession>
<organism evidence="1 2">
    <name type="scientific">Coniosporium uncinatum</name>
    <dbReference type="NCBI Taxonomy" id="93489"/>
    <lineage>
        <taxon>Eukaryota</taxon>
        <taxon>Fungi</taxon>
        <taxon>Dikarya</taxon>
        <taxon>Ascomycota</taxon>
        <taxon>Pezizomycotina</taxon>
        <taxon>Dothideomycetes</taxon>
        <taxon>Dothideomycetes incertae sedis</taxon>
        <taxon>Coniosporium</taxon>
    </lineage>
</organism>
<comment type="caution">
    <text evidence="1">The sequence shown here is derived from an EMBL/GenBank/DDBJ whole genome shotgun (WGS) entry which is preliminary data.</text>
</comment>
<dbReference type="EMBL" id="JAWDJW010000023">
    <property type="protein sequence ID" value="KAK3082004.1"/>
    <property type="molecule type" value="Genomic_DNA"/>
</dbReference>
<reference evidence="1" key="1">
    <citation type="submission" date="2024-09" db="EMBL/GenBank/DDBJ databases">
        <title>Black Yeasts Isolated from many extreme environments.</title>
        <authorList>
            <person name="Coleine C."/>
            <person name="Stajich J.E."/>
            <person name="Selbmann L."/>
        </authorList>
    </citation>
    <scope>NUCLEOTIDE SEQUENCE</scope>
    <source>
        <strain evidence="1">CCFEE 5737</strain>
    </source>
</reference>